<comment type="caution">
    <text evidence="5">The sequence shown here is derived from an EMBL/GenBank/DDBJ whole genome shotgun (WGS) entry which is preliminary data.</text>
</comment>
<sequence>MTRHQIDPEKLTDLREQARRILRDHVFEGALADIAQGDLDLEALLEELHIYHAELYLQQEALGESHEANERALARFMRLYHELPLPVLLLAREGRVKDANTAAHRLLPLDRQLFSHLAAAGQERVLEHALIEAHRRGTADCKEVKIRALGDSTLIADLRLIRLPAANEVATEIVCTLVDQTEQVVRRDDLVTANRRLRLQEERYHIVADFAPDWAYWMGEDGRFRYVSPACARISGYPAAAFLKDPELLVRIIHPDDREHYLAHLHGGTTTSSQHPLRFRIQARTGEWRWIEHQCTRVVGENGRPLGHRGSNIDVTEKSLLEQALAMAAEVIDSSSTVALHWKPEAGWPIAYASANILRWGYPLERVLSGHVTYLDIVHPEDRNELVADFEHFNNAGDETYTRTYRLIWADGSVHWVDEETHASRDEAGRIVSLRGVVTDVSERERVQAHLANQLKLQALAADLSSRLTEVTADTLDATMIQLLERIGAGLGADHCHLYQGQETRLALTHAWCRDGANPMPRDKTTLELAQFPWCSQLLQSRQPSVIPDVQALPPEAAAERTACARHAIRSLLSVPLTRHDRLSGVLAIMSEQGPHHWSDDEIHMLQLIGEVLSSTLQRIETARELIASENRYRQVTAVMTDVAYSCVDHTNQGFQLDWITASVATLTGYSLEEMMAMRCWGDLVIPEDAKVFQARVVGLPPNTTATCELRLRHRDGSIRWVRVTTECLEDVPGTSLRRLYGGLLDITAEKSRQDEIERLALVVEQSPSIVLITDVDGLVQYVNQRFTEATGYARNEIIGRNASVLSREGSNREQSAEIWDQLRQGIPWTGEFENQKKSGARYWEHAQITPLYDSQGAISGYVKLAEDISDRKDLSQRLAYLSQYDPLTGLANRLLMRERIDEALHDAQGTKRGIILLSIDLDDLRSVNDSLGHRAGDALLKSVALRWQSLLGERDTLARFSGDNFLILAPGRTPPLVPKATRLATEFAEALREPITLGDQSVIVTCSLGIALHPDDAQGIDELIGHADAALHVAKAEGRGQLRFYASVLNKGLHEQFRIEQALRRAIDRDEFLLHYQPRVDIATGRVLGLEALVRWHDPEQGMIAPDRFIPIAESSGLILLIGPIVFRLACAQIAAWERAGIPVVPIAINLSANELYQEGLVQRICAIAAAGGIDPAQLDLEVTESAAMRSIDQAVEVLSQLREKGFKLAIDDFGTGYASLNYLNRLPVQTIKIDRSFLAAIGSGRPEETSARSIVKAIIGLSDSLNLEAIAEGVETDDQRRFLLEHGCREAQGYFFSRPRLGVELEDILRAGVIDFASR</sequence>
<dbReference type="RefSeq" id="WP_200389452.1">
    <property type="nucleotide sequence ID" value="NZ_NRSD01000029.1"/>
</dbReference>
<dbReference type="InterPro" id="IPR035919">
    <property type="entry name" value="EAL_sf"/>
</dbReference>
<evidence type="ECO:0000313" key="6">
    <source>
        <dbReference type="Proteomes" id="UP001138802"/>
    </source>
</evidence>
<dbReference type="SMART" id="SM00065">
    <property type="entry name" value="GAF"/>
    <property type="match status" value="1"/>
</dbReference>
<dbReference type="NCBIfam" id="TIGR00254">
    <property type="entry name" value="GGDEF"/>
    <property type="match status" value="1"/>
</dbReference>
<dbReference type="SUPFAM" id="SSF141868">
    <property type="entry name" value="EAL domain-like"/>
    <property type="match status" value="1"/>
</dbReference>
<dbReference type="Pfam" id="PF01590">
    <property type="entry name" value="GAF"/>
    <property type="match status" value="1"/>
</dbReference>
<dbReference type="Pfam" id="PF00563">
    <property type="entry name" value="EAL"/>
    <property type="match status" value="1"/>
</dbReference>
<dbReference type="Gene3D" id="3.20.20.450">
    <property type="entry name" value="EAL domain"/>
    <property type="match status" value="1"/>
</dbReference>
<dbReference type="SMART" id="SM00267">
    <property type="entry name" value="GGDEF"/>
    <property type="match status" value="1"/>
</dbReference>
<feature type="domain" description="PAC" evidence="2">
    <location>
        <begin position="706"/>
        <end position="759"/>
    </location>
</feature>
<dbReference type="InterPro" id="IPR052155">
    <property type="entry name" value="Biofilm_reg_signaling"/>
</dbReference>
<dbReference type="Proteomes" id="UP001138802">
    <property type="component" value="Unassembled WGS sequence"/>
</dbReference>
<feature type="domain" description="PAC" evidence="2">
    <location>
        <begin position="401"/>
        <end position="453"/>
    </location>
</feature>
<evidence type="ECO:0000259" key="1">
    <source>
        <dbReference type="PROSITE" id="PS50112"/>
    </source>
</evidence>
<dbReference type="InterPro" id="IPR029016">
    <property type="entry name" value="GAF-like_dom_sf"/>
</dbReference>
<evidence type="ECO:0000313" key="5">
    <source>
        <dbReference type="EMBL" id="MBK1646632.1"/>
    </source>
</evidence>
<accession>A0A9X0WKW4</accession>
<dbReference type="CDD" id="cd01948">
    <property type="entry name" value="EAL"/>
    <property type="match status" value="1"/>
</dbReference>
<dbReference type="InterPro" id="IPR013655">
    <property type="entry name" value="PAS_fold_3"/>
</dbReference>
<dbReference type="CDD" id="cd00130">
    <property type="entry name" value="PAS"/>
    <property type="match status" value="4"/>
</dbReference>
<keyword evidence="6" id="KW-1185">Reference proteome</keyword>
<dbReference type="PROSITE" id="PS50112">
    <property type="entry name" value="PAS"/>
    <property type="match status" value="2"/>
</dbReference>
<dbReference type="PANTHER" id="PTHR44757">
    <property type="entry name" value="DIGUANYLATE CYCLASE DGCP"/>
    <property type="match status" value="1"/>
</dbReference>
<dbReference type="Pfam" id="PF08447">
    <property type="entry name" value="PAS_3"/>
    <property type="match status" value="3"/>
</dbReference>
<dbReference type="SMART" id="SM00052">
    <property type="entry name" value="EAL"/>
    <property type="match status" value="1"/>
</dbReference>
<dbReference type="PANTHER" id="PTHR44757:SF2">
    <property type="entry name" value="BIOFILM ARCHITECTURE MAINTENANCE PROTEIN MBAA"/>
    <property type="match status" value="1"/>
</dbReference>
<feature type="domain" description="PAC" evidence="2">
    <location>
        <begin position="829"/>
        <end position="881"/>
    </location>
</feature>
<name>A0A9X0WKW4_9GAMM</name>
<reference evidence="5 6" key="1">
    <citation type="journal article" date="2020" name="Microorganisms">
        <title>Osmotic Adaptation and Compatible Solute Biosynthesis of Phototrophic Bacteria as Revealed from Genome Analyses.</title>
        <authorList>
            <person name="Imhoff J.F."/>
            <person name="Rahn T."/>
            <person name="Kunzel S."/>
            <person name="Keller A."/>
            <person name="Neulinger S.C."/>
        </authorList>
    </citation>
    <scope>NUCLEOTIDE SEQUENCE [LARGE SCALE GENOMIC DNA]</scope>
    <source>
        <strain evidence="5 6">DSM 21303</strain>
    </source>
</reference>
<dbReference type="SMART" id="SM00091">
    <property type="entry name" value="PAS"/>
    <property type="match status" value="5"/>
</dbReference>
<evidence type="ECO:0000259" key="2">
    <source>
        <dbReference type="PROSITE" id="PS50113"/>
    </source>
</evidence>
<dbReference type="SMART" id="SM00086">
    <property type="entry name" value="PAC"/>
    <property type="match status" value="4"/>
</dbReference>
<gene>
    <name evidence="5" type="ORF">CKO25_18710</name>
</gene>
<dbReference type="EMBL" id="NRSD01000029">
    <property type="protein sequence ID" value="MBK1646632.1"/>
    <property type="molecule type" value="Genomic_DNA"/>
</dbReference>
<feature type="domain" description="PAS" evidence="1">
    <location>
        <begin position="200"/>
        <end position="272"/>
    </location>
</feature>
<organism evidence="5 6">
    <name type="scientific">Thiocapsa imhoffii</name>
    <dbReference type="NCBI Taxonomy" id="382777"/>
    <lineage>
        <taxon>Bacteria</taxon>
        <taxon>Pseudomonadati</taxon>
        <taxon>Pseudomonadota</taxon>
        <taxon>Gammaproteobacteria</taxon>
        <taxon>Chromatiales</taxon>
        <taxon>Chromatiaceae</taxon>
        <taxon>Thiocapsa</taxon>
    </lineage>
</organism>
<dbReference type="Gene3D" id="3.30.70.270">
    <property type="match status" value="1"/>
</dbReference>
<evidence type="ECO:0000259" key="4">
    <source>
        <dbReference type="PROSITE" id="PS50887"/>
    </source>
</evidence>
<dbReference type="CDD" id="cd01949">
    <property type="entry name" value="GGDEF"/>
    <property type="match status" value="1"/>
</dbReference>
<proteinExistence type="predicted"/>
<dbReference type="PROSITE" id="PS50113">
    <property type="entry name" value="PAC"/>
    <property type="match status" value="4"/>
</dbReference>
<dbReference type="Gene3D" id="3.30.450.40">
    <property type="match status" value="1"/>
</dbReference>
<evidence type="ECO:0000259" key="3">
    <source>
        <dbReference type="PROSITE" id="PS50883"/>
    </source>
</evidence>
<dbReference type="InterPro" id="IPR000160">
    <property type="entry name" value="GGDEF_dom"/>
</dbReference>
<feature type="domain" description="GGDEF" evidence="4">
    <location>
        <begin position="913"/>
        <end position="1048"/>
    </location>
</feature>
<protein>
    <submittedName>
        <fullName evidence="5">Diguanylate cyclase</fullName>
    </submittedName>
</protein>
<feature type="domain" description="PAC" evidence="2">
    <location>
        <begin position="275"/>
        <end position="327"/>
    </location>
</feature>
<dbReference type="SUPFAM" id="SSF55781">
    <property type="entry name" value="GAF domain-like"/>
    <property type="match status" value="1"/>
</dbReference>
<dbReference type="InterPro" id="IPR043128">
    <property type="entry name" value="Rev_trsase/Diguanyl_cyclase"/>
</dbReference>
<feature type="domain" description="PAS" evidence="1">
    <location>
        <begin position="756"/>
        <end position="802"/>
    </location>
</feature>
<dbReference type="InterPro" id="IPR035965">
    <property type="entry name" value="PAS-like_dom_sf"/>
</dbReference>
<dbReference type="Pfam" id="PF13426">
    <property type="entry name" value="PAS_9"/>
    <property type="match status" value="1"/>
</dbReference>
<dbReference type="InterPro" id="IPR001633">
    <property type="entry name" value="EAL_dom"/>
</dbReference>
<dbReference type="SUPFAM" id="SSF55785">
    <property type="entry name" value="PYP-like sensor domain (PAS domain)"/>
    <property type="match status" value="4"/>
</dbReference>
<dbReference type="InterPro" id="IPR000700">
    <property type="entry name" value="PAS-assoc_C"/>
</dbReference>
<dbReference type="Pfam" id="PF00990">
    <property type="entry name" value="GGDEF"/>
    <property type="match status" value="1"/>
</dbReference>
<dbReference type="PROSITE" id="PS50887">
    <property type="entry name" value="GGDEF"/>
    <property type="match status" value="1"/>
</dbReference>
<dbReference type="InterPro" id="IPR029787">
    <property type="entry name" value="Nucleotide_cyclase"/>
</dbReference>
<feature type="domain" description="EAL" evidence="3">
    <location>
        <begin position="1057"/>
        <end position="1315"/>
    </location>
</feature>
<dbReference type="SUPFAM" id="SSF55073">
    <property type="entry name" value="Nucleotide cyclase"/>
    <property type="match status" value="1"/>
</dbReference>
<dbReference type="PROSITE" id="PS50883">
    <property type="entry name" value="EAL"/>
    <property type="match status" value="1"/>
</dbReference>
<dbReference type="InterPro" id="IPR000014">
    <property type="entry name" value="PAS"/>
</dbReference>
<dbReference type="InterPro" id="IPR001610">
    <property type="entry name" value="PAC"/>
</dbReference>
<dbReference type="NCBIfam" id="TIGR00229">
    <property type="entry name" value="sensory_box"/>
    <property type="match status" value="4"/>
</dbReference>
<dbReference type="InterPro" id="IPR003018">
    <property type="entry name" value="GAF"/>
</dbReference>
<dbReference type="Gene3D" id="3.30.450.20">
    <property type="entry name" value="PAS domain"/>
    <property type="match status" value="4"/>
</dbReference>